<reference evidence="1 2" key="1">
    <citation type="journal article" date="2024" name="IMA Fungus">
        <title>IMA Genome - F19 : A genome assembly and annotation guide to empower mycologists, including annotated draft genome sequences of Ceratocystis pirilliformis, Diaporthe australafricana, Fusarium ophioides, Paecilomyces lecythidis, and Sporothrix stenoceras.</title>
        <authorList>
            <person name="Aylward J."/>
            <person name="Wilson A.M."/>
            <person name="Visagie C.M."/>
            <person name="Spraker J."/>
            <person name="Barnes I."/>
            <person name="Buitendag C."/>
            <person name="Ceriani C."/>
            <person name="Del Mar Angel L."/>
            <person name="du Plessis D."/>
            <person name="Fuchs T."/>
            <person name="Gasser K."/>
            <person name="Kramer D."/>
            <person name="Li W."/>
            <person name="Munsamy K."/>
            <person name="Piso A."/>
            <person name="Price J.L."/>
            <person name="Sonnekus B."/>
            <person name="Thomas C."/>
            <person name="van der Nest A."/>
            <person name="van Dijk A."/>
            <person name="van Heerden A."/>
            <person name="van Vuuren N."/>
            <person name="Yilmaz N."/>
            <person name="Duong T.A."/>
            <person name="van der Merwe N.A."/>
            <person name="Wingfield M.J."/>
            <person name="Wingfield B.D."/>
        </authorList>
    </citation>
    <scope>NUCLEOTIDE SEQUENCE [LARGE SCALE GENOMIC DNA]</scope>
    <source>
        <strain evidence="1 2">CMW 18300</strain>
    </source>
</reference>
<dbReference type="Pfam" id="PF09351">
    <property type="entry name" value="DUF1993"/>
    <property type="match status" value="1"/>
</dbReference>
<protein>
    <recommendedName>
        <fullName evidence="3">Helix-turn-helix-domain containing protein type</fullName>
    </recommendedName>
</protein>
<evidence type="ECO:0000313" key="1">
    <source>
        <dbReference type="EMBL" id="KAL1851968.1"/>
    </source>
</evidence>
<dbReference type="PANTHER" id="PTHR36922">
    <property type="entry name" value="BLL2446 PROTEIN"/>
    <property type="match status" value="1"/>
</dbReference>
<proteinExistence type="predicted"/>
<dbReference type="InterPro" id="IPR034660">
    <property type="entry name" value="DinB/YfiT-like"/>
</dbReference>
<dbReference type="SUPFAM" id="SSF109854">
    <property type="entry name" value="DinB/YfiT-like putative metalloenzymes"/>
    <property type="match status" value="1"/>
</dbReference>
<dbReference type="InterPro" id="IPR018531">
    <property type="entry name" value="DUF1993"/>
</dbReference>
<dbReference type="Proteomes" id="UP001583177">
    <property type="component" value="Unassembled WGS sequence"/>
</dbReference>
<dbReference type="Gene3D" id="1.20.120.450">
    <property type="entry name" value="dinb family like domain"/>
    <property type="match status" value="1"/>
</dbReference>
<organism evidence="1 2">
    <name type="scientific">Diaporthe australafricana</name>
    <dbReference type="NCBI Taxonomy" id="127596"/>
    <lineage>
        <taxon>Eukaryota</taxon>
        <taxon>Fungi</taxon>
        <taxon>Dikarya</taxon>
        <taxon>Ascomycota</taxon>
        <taxon>Pezizomycotina</taxon>
        <taxon>Sordariomycetes</taxon>
        <taxon>Sordariomycetidae</taxon>
        <taxon>Diaporthales</taxon>
        <taxon>Diaporthaceae</taxon>
        <taxon>Diaporthe</taxon>
    </lineage>
</organism>
<evidence type="ECO:0008006" key="3">
    <source>
        <dbReference type="Google" id="ProtNLM"/>
    </source>
</evidence>
<name>A0ABR3W2Y7_9PEZI</name>
<sequence length="183" mass="20753">MAGLSLYDAYVPTLITILDSLESILTRAATYAEENNLDVNAEYIKARLYEDMQPLTFQIQVVSNITKSFVMRVGGVEVESWEDNETTFEQLFARINKTRELIKSVKPEDINGKESQFVELKAGPDVYKTTGLAYVSTFTIPNAFFHLQTTYAILRMKGVPLAKKNFLGPFLSKDLNSPYFIEK</sequence>
<dbReference type="PANTHER" id="PTHR36922:SF1">
    <property type="entry name" value="DUF1993 DOMAIN-CONTAINING PROTEIN"/>
    <property type="match status" value="1"/>
</dbReference>
<accession>A0ABR3W2Y7</accession>
<dbReference type="EMBL" id="JAWRVE010000167">
    <property type="protein sequence ID" value="KAL1851968.1"/>
    <property type="molecule type" value="Genomic_DNA"/>
</dbReference>
<comment type="caution">
    <text evidence="1">The sequence shown here is derived from an EMBL/GenBank/DDBJ whole genome shotgun (WGS) entry which is preliminary data.</text>
</comment>
<gene>
    <name evidence="1" type="ORF">Daus18300_012391</name>
</gene>
<keyword evidence="2" id="KW-1185">Reference proteome</keyword>
<evidence type="ECO:0000313" key="2">
    <source>
        <dbReference type="Proteomes" id="UP001583177"/>
    </source>
</evidence>